<comment type="caution">
    <text evidence="2">The sequence shown here is derived from an EMBL/GenBank/DDBJ whole genome shotgun (WGS) entry which is preliminary data.</text>
</comment>
<organism evidence="2 3">
    <name type="scientific">Oceanithermus desulfurans NBRC 100063</name>
    <dbReference type="NCBI Taxonomy" id="1227550"/>
    <lineage>
        <taxon>Bacteria</taxon>
        <taxon>Thermotogati</taxon>
        <taxon>Deinococcota</taxon>
        <taxon>Deinococci</taxon>
        <taxon>Thermales</taxon>
        <taxon>Thermaceae</taxon>
        <taxon>Oceanithermus</taxon>
    </lineage>
</organism>
<dbReference type="Gene3D" id="2.60.40.10">
    <property type="entry name" value="Immunoglobulins"/>
    <property type="match status" value="1"/>
</dbReference>
<evidence type="ECO:0000256" key="1">
    <source>
        <dbReference type="SAM" id="SignalP"/>
    </source>
</evidence>
<dbReference type="PROSITE" id="PS51257">
    <property type="entry name" value="PROKAR_LIPOPROTEIN"/>
    <property type="match status" value="1"/>
</dbReference>
<dbReference type="InterPro" id="IPR013783">
    <property type="entry name" value="Ig-like_fold"/>
</dbReference>
<evidence type="ECO:0000313" key="3">
    <source>
        <dbReference type="Proteomes" id="UP000321827"/>
    </source>
</evidence>
<gene>
    <name evidence="2" type="ORF">ODE01S_21590</name>
</gene>
<feature type="chain" id="PRO_5021846180" evidence="1">
    <location>
        <begin position="20"/>
        <end position="949"/>
    </location>
</feature>
<protein>
    <submittedName>
        <fullName evidence="2">Uncharacterized protein</fullName>
    </submittedName>
</protein>
<sequence>MRRALLLLILLLAAACSPGKPPPTQPPRWGEGDVSFERAAQAKSYYCNSSSLAAAPLEWSDPSALPDDPSQVLVILDPGHGGHYSGRGTFMVCSGNKKVEIDEDWVNLSLALRMQSLLDRAGFLVDLSRYGDYGPFDDKHGNNINANGCVTEALLGVHDKDVCEGPGVELNRRGRNAKFYVPTIEKLCNKHFPTAAEARACVERATYFDHKRNKPQSISRYGQIVRKFRDAGLINVPFNPDGANLVGSPRVALISLHFNDATDAGAIFASVIRGIGGGGSSILASNQAISKGSNPAAAVSRNLVTSTLEYMLRSLKDSQALSEAVNKHDLYYWDAGIVRNGAHAQEFDLHGRPGAVFIGNEHMKGKYQKPPKYAGPVTVASGLNPSYDENDQIKSIATDSTAITIPNTTLIEVGSYVDCENARALRRSLDRASVQKCYNNPPPGTACPPLDPTDPIDVAAEDIAHGLVEYYESYVPGFKQKACDNLRNSDWKDHIPDWCTSGGGGGADVPDIDDVRPASIEVDMWMTDGAANPPVEVSFSNVGAADLLATISTDSPVANIGPPDVYPASTAVPLGGSQSVRVPPGERARVEVGFQCTEVGDHTGSIEIRSNDPDEREVTIPMLVKCIAPEISVPVLPVPYITAINYIGMPNRDSWVLPDTFDFSEVGGVAPLDFQLETPSWLELKPEQGRLEPGESYSSYAARYTSKVYCGEAGEQEGEVVIRSSDPVNPVVQVPVRLLCPELEVTFSPETYDGWECPPLSGSIEVQNTPHLIELYTDVTSDAEGSILDVQYREPLFIYYPQNTPKYRLKRWPILHGDQGEDSEWSWPQYPHIPFTSWMNSCGYAALGDPEHVVEEFYLLHPRRNDSNQQLLPPFVAGLKSPSVFYTPVPFPGKIINITSYTAVGTFSIGNHPRQSYSLPPTGANLGTVLLRHPRGEDKVLRRQRTRSC</sequence>
<keyword evidence="1" id="KW-0732">Signal</keyword>
<accession>A0A511RM43</accession>
<feature type="signal peptide" evidence="1">
    <location>
        <begin position="1"/>
        <end position="19"/>
    </location>
</feature>
<dbReference type="RefSeq" id="WP_183677699.1">
    <property type="nucleotide sequence ID" value="NZ_BJXN01000019.1"/>
</dbReference>
<name>A0A511RM43_9DEIN</name>
<dbReference type="Proteomes" id="UP000321827">
    <property type="component" value="Unassembled WGS sequence"/>
</dbReference>
<dbReference type="Gene3D" id="3.40.630.40">
    <property type="entry name" value="Zn-dependent exopeptidases"/>
    <property type="match status" value="1"/>
</dbReference>
<proteinExistence type="predicted"/>
<evidence type="ECO:0000313" key="2">
    <source>
        <dbReference type="EMBL" id="GEM90725.1"/>
    </source>
</evidence>
<dbReference type="EMBL" id="BJXN01000019">
    <property type="protein sequence ID" value="GEM90725.1"/>
    <property type="molecule type" value="Genomic_DNA"/>
</dbReference>
<dbReference type="AlphaFoldDB" id="A0A511RM43"/>
<reference evidence="2 3" key="1">
    <citation type="submission" date="2019-07" db="EMBL/GenBank/DDBJ databases">
        <title>Whole genome shotgun sequence of Oceanithermus desulfurans NBRC 100063.</title>
        <authorList>
            <person name="Hosoyama A."/>
            <person name="Uohara A."/>
            <person name="Ohji S."/>
            <person name="Ichikawa N."/>
        </authorList>
    </citation>
    <scope>NUCLEOTIDE SEQUENCE [LARGE SCALE GENOMIC DNA]</scope>
    <source>
        <strain evidence="2 3">NBRC 100063</strain>
    </source>
</reference>